<proteinExistence type="predicted"/>
<feature type="transmembrane region" description="Helical" evidence="1">
    <location>
        <begin position="12"/>
        <end position="32"/>
    </location>
</feature>
<reference evidence="2" key="1">
    <citation type="submission" date="2020-04" db="EMBL/GenBank/DDBJ databases">
        <authorList>
            <person name="Chiriac C."/>
            <person name="Salcher M."/>
            <person name="Ghai R."/>
            <person name="Kavagutti S V."/>
        </authorList>
    </citation>
    <scope>NUCLEOTIDE SEQUENCE</scope>
</reference>
<accession>A0A6J5L8U2</accession>
<feature type="transmembrane region" description="Helical" evidence="1">
    <location>
        <begin position="128"/>
        <end position="149"/>
    </location>
</feature>
<keyword evidence="1" id="KW-1133">Transmembrane helix</keyword>
<keyword evidence="1" id="KW-0812">Transmembrane</keyword>
<evidence type="ECO:0000256" key="1">
    <source>
        <dbReference type="SAM" id="Phobius"/>
    </source>
</evidence>
<feature type="transmembrane region" description="Helical" evidence="1">
    <location>
        <begin position="44"/>
        <end position="63"/>
    </location>
</feature>
<organism evidence="2">
    <name type="scientific">uncultured Caudovirales phage</name>
    <dbReference type="NCBI Taxonomy" id="2100421"/>
    <lineage>
        <taxon>Viruses</taxon>
        <taxon>Duplodnaviria</taxon>
        <taxon>Heunggongvirae</taxon>
        <taxon>Uroviricota</taxon>
        <taxon>Caudoviricetes</taxon>
        <taxon>Peduoviridae</taxon>
        <taxon>Maltschvirus</taxon>
        <taxon>Maltschvirus maltsch</taxon>
    </lineage>
</organism>
<gene>
    <name evidence="2" type="ORF">UFOVP117_86</name>
</gene>
<sequence>MKNWFSRNLTNIISLAFVIPILLVAFVSISHVTSFYGLSNPFTWAIYLSVGIEIAALSALAAVSVNMGRFVYFPFIIVTFIQMLGNIFFSFTYIDETSQTFQDWISMVGGLFENMGIETTDLNSHKTVLAFLTGGLLPIISLTFAHMLVKFTEKNKEVDEEQPSIPVREEIKIVFDETKKTEEPKKWEPSEEQLNQLEEILKNRYPVKSEVEHKPFQPSEEDLRKIEEVLSGYSEIVNENIINNDDVIEEPVEENIVEVKEVQSQPEEVEKKNDTQFETDENYKVLNYLKRDA</sequence>
<protein>
    <submittedName>
        <fullName evidence="2">Uncharacterized protein</fullName>
    </submittedName>
</protein>
<dbReference type="EMBL" id="LR796235">
    <property type="protein sequence ID" value="CAB4129743.1"/>
    <property type="molecule type" value="Genomic_DNA"/>
</dbReference>
<feature type="transmembrane region" description="Helical" evidence="1">
    <location>
        <begin position="70"/>
        <end position="94"/>
    </location>
</feature>
<evidence type="ECO:0000313" key="2">
    <source>
        <dbReference type="EMBL" id="CAB4129743.1"/>
    </source>
</evidence>
<name>A0A6J5L8U2_9CAUD</name>
<keyword evidence="1" id="KW-0472">Membrane</keyword>